<comment type="caution">
    <text evidence="10">The sequence shown here is derived from an EMBL/GenBank/DDBJ whole genome shotgun (WGS) entry which is preliminary data.</text>
</comment>
<dbReference type="Pfam" id="PF03737">
    <property type="entry name" value="RraA-like"/>
    <property type="match status" value="1"/>
</dbReference>
<dbReference type="NCBIfam" id="NF006875">
    <property type="entry name" value="PRK09372.1"/>
    <property type="match status" value="1"/>
</dbReference>
<dbReference type="CDD" id="cd16841">
    <property type="entry name" value="RraA_family"/>
    <property type="match status" value="1"/>
</dbReference>
<evidence type="ECO:0000256" key="6">
    <source>
        <dbReference type="ARBA" id="ARBA00023239"/>
    </source>
</evidence>
<dbReference type="NCBIfam" id="NF009134">
    <property type="entry name" value="PRK12487.1"/>
    <property type="match status" value="1"/>
</dbReference>
<dbReference type="EC" id="4.1.3.17" evidence="9"/>
<dbReference type="RefSeq" id="WP_380692317.1">
    <property type="nucleotide sequence ID" value="NZ_JBHRYR010000002.1"/>
</dbReference>
<protein>
    <recommendedName>
        <fullName evidence="9">4-hydroxy-4-methyl-2-oxoglutarate aldolase</fullName>
        <shortName evidence="9">HMG aldolase</shortName>
        <ecNumber evidence="9">4.1.1.112</ecNumber>
        <ecNumber evidence="9">4.1.3.17</ecNumber>
    </recommendedName>
    <alternativeName>
        <fullName evidence="9">Oxaloacetate decarboxylase</fullName>
    </alternativeName>
</protein>
<keyword evidence="5 9" id="KW-0479">Metal-binding</keyword>
<evidence type="ECO:0000256" key="7">
    <source>
        <dbReference type="ARBA" id="ARBA00025046"/>
    </source>
</evidence>
<organism evidence="10 11">
    <name type="scientific">Saccharospirillum mangrovi</name>
    <dbReference type="NCBI Taxonomy" id="2161747"/>
    <lineage>
        <taxon>Bacteria</taxon>
        <taxon>Pseudomonadati</taxon>
        <taxon>Pseudomonadota</taxon>
        <taxon>Gammaproteobacteria</taxon>
        <taxon>Oceanospirillales</taxon>
        <taxon>Saccharospirillaceae</taxon>
        <taxon>Saccharospirillum</taxon>
    </lineage>
</organism>
<comment type="catalytic activity">
    <reaction evidence="1 9">
        <text>4-hydroxy-4-methyl-2-oxoglutarate = 2 pyruvate</text>
        <dbReference type="Rhea" id="RHEA:22748"/>
        <dbReference type="ChEBI" id="CHEBI:15361"/>
        <dbReference type="ChEBI" id="CHEBI:58276"/>
        <dbReference type="EC" id="4.1.3.17"/>
    </reaction>
</comment>
<evidence type="ECO:0000256" key="5">
    <source>
        <dbReference type="ARBA" id="ARBA00022723"/>
    </source>
</evidence>
<dbReference type="EC" id="4.1.1.112" evidence="9"/>
<dbReference type="Proteomes" id="UP001595617">
    <property type="component" value="Unassembled WGS sequence"/>
</dbReference>
<sequence length="167" mass="17797">MSQHNLQAGQDLLPDLCDDFPELVQIVQPMFMTYGGRPTFSGEIVTVKTCEDNSRVKELLAEPGHGRVLVVDGAGSLRKALLGDMIAESAVQQGWSGVVLYGAVRDVHALGQLDLGVQALGAFPVRTARQGLGEVNVPVTFGGVTFSPGQFLYADRNGILVAPHALR</sequence>
<dbReference type="PANTHER" id="PTHR33254:SF4">
    <property type="entry name" value="4-HYDROXY-4-METHYL-2-OXOGLUTARATE ALDOLASE 3-RELATED"/>
    <property type="match status" value="1"/>
</dbReference>
<evidence type="ECO:0000256" key="8">
    <source>
        <dbReference type="ARBA" id="ARBA00047973"/>
    </source>
</evidence>
<comment type="cofactor">
    <cofactor evidence="2 9">
        <name>a divalent metal cation</name>
        <dbReference type="ChEBI" id="CHEBI:60240"/>
    </cofactor>
</comment>
<name>A0ABV7ZRM4_9GAMM</name>
<gene>
    <name evidence="10" type="primary">rraA</name>
    <name evidence="10" type="ORF">ACFOOG_00065</name>
</gene>
<evidence type="ECO:0000256" key="3">
    <source>
        <dbReference type="ARBA" id="ARBA00008621"/>
    </source>
</evidence>
<evidence type="ECO:0000313" key="10">
    <source>
        <dbReference type="EMBL" id="MFC3851208.1"/>
    </source>
</evidence>
<comment type="catalytic activity">
    <reaction evidence="8 9">
        <text>oxaloacetate + H(+) = pyruvate + CO2</text>
        <dbReference type="Rhea" id="RHEA:15641"/>
        <dbReference type="ChEBI" id="CHEBI:15361"/>
        <dbReference type="ChEBI" id="CHEBI:15378"/>
        <dbReference type="ChEBI" id="CHEBI:16452"/>
        <dbReference type="ChEBI" id="CHEBI:16526"/>
        <dbReference type="EC" id="4.1.1.112"/>
    </reaction>
</comment>
<dbReference type="InterPro" id="IPR010203">
    <property type="entry name" value="RraA"/>
</dbReference>
<dbReference type="InterPro" id="IPR005493">
    <property type="entry name" value="RraA/RraA-like"/>
</dbReference>
<dbReference type="EMBL" id="JBHRYR010000002">
    <property type="protein sequence ID" value="MFC3851208.1"/>
    <property type="molecule type" value="Genomic_DNA"/>
</dbReference>
<dbReference type="PANTHER" id="PTHR33254">
    <property type="entry name" value="4-HYDROXY-4-METHYL-2-OXOGLUTARATE ALDOLASE 3-RELATED"/>
    <property type="match status" value="1"/>
</dbReference>
<evidence type="ECO:0000313" key="11">
    <source>
        <dbReference type="Proteomes" id="UP001595617"/>
    </source>
</evidence>
<proteinExistence type="inferred from homology"/>
<dbReference type="SUPFAM" id="SSF89562">
    <property type="entry name" value="RraA-like"/>
    <property type="match status" value="1"/>
</dbReference>
<dbReference type="Gene3D" id="3.50.30.40">
    <property type="entry name" value="Ribonuclease E inhibitor RraA/RraA-like"/>
    <property type="match status" value="1"/>
</dbReference>
<evidence type="ECO:0000256" key="1">
    <source>
        <dbReference type="ARBA" id="ARBA00001342"/>
    </source>
</evidence>
<keyword evidence="6 9" id="KW-0456">Lyase</keyword>
<evidence type="ECO:0000256" key="9">
    <source>
        <dbReference type="RuleBase" id="RU004338"/>
    </source>
</evidence>
<keyword evidence="11" id="KW-1185">Reference proteome</keyword>
<comment type="subunit">
    <text evidence="4 9">Homotrimer.</text>
</comment>
<comment type="function">
    <text evidence="7 9">Catalyzes the aldol cleavage of 4-hydroxy-4-methyl-2-oxoglutarate (HMG) into 2 molecules of pyruvate. Also contains a secondary oxaloacetate (OAA) decarboxylase activity due to the common pyruvate enolate transition state formed following C-C bond cleavage in the retro-aldol and decarboxylation reactions.</text>
</comment>
<dbReference type="InterPro" id="IPR036704">
    <property type="entry name" value="RraA/RraA-like_sf"/>
</dbReference>
<evidence type="ECO:0000256" key="4">
    <source>
        <dbReference type="ARBA" id="ARBA00011233"/>
    </source>
</evidence>
<reference evidence="11" key="1">
    <citation type="journal article" date="2019" name="Int. J. Syst. Evol. Microbiol.">
        <title>The Global Catalogue of Microorganisms (GCM) 10K type strain sequencing project: providing services to taxonomists for standard genome sequencing and annotation.</title>
        <authorList>
            <consortium name="The Broad Institute Genomics Platform"/>
            <consortium name="The Broad Institute Genome Sequencing Center for Infectious Disease"/>
            <person name="Wu L."/>
            <person name="Ma J."/>
        </authorList>
    </citation>
    <scope>NUCLEOTIDE SEQUENCE [LARGE SCALE GENOMIC DNA]</scope>
    <source>
        <strain evidence="11">IBRC 10765</strain>
    </source>
</reference>
<comment type="similarity">
    <text evidence="3 9">Belongs to the class II aldolase/RraA-like family.</text>
</comment>
<evidence type="ECO:0000256" key="2">
    <source>
        <dbReference type="ARBA" id="ARBA00001968"/>
    </source>
</evidence>
<dbReference type="NCBIfam" id="TIGR01935">
    <property type="entry name" value="NOT-MenG"/>
    <property type="match status" value="1"/>
</dbReference>
<accession>A0ABV7ZRM4</accession>